<dbReference type="InterPro" id="IPR016181">
    <property type="entry name" value="Acyl_CoA_acyltransferase"/>
</dbReference>
<keyword evidence="3" id="KW-1185">Reference proteome</keyword>
<organism evidence="2 3">
    <name type="scientific">Bacillus oleivorans</name>
    <dbReference type="NCBI Taxonomy" id="1448271"/>
    <lineage>
        <taxon>Bacteria</taxon>
        <taxon>Bacillati</taxon>
        <taxon>Bacillota</taxon>
        <taxon>Bacilli</taxon>
        <taxon>Bacillales</taxon>
        <taxon>Bacillaceae</taxon>
        <taxon>Bacillus</taxon>
    </lineage>
</organism>
<protein>
    <submittedName>
        <fullName evidence="2">Predicted acetyltransferase</fullName>
    </submittedName>
</protein>
<dbReference type="Pfam" id="PF00583">
    <property type="entry name" value="Acetyltransf_1"/>
    <property type="match status" value="1"/>
</dbReference>
<dbReference type="Proteomes" id="UP000219546">
    <property type="component" value="Unassembled WGS sequence"/>
</dbReference>
<accession>A0A285CH97</accession>
<dbReference type="SUPFAM" id="SSF55729">
    <property type="entry name" value="Acyl-CoA N-acyltransferases (Nat)"/>
    <property type="match status" value="1"/>
</dbReference>
<dbReference type="RefSeq" id="WP_245855535.1">
    <property type="nucleotide sequence ID" value="NZ_JBEPMQ010000012.1"/>
</dbReference>
<evidence type="ECO:0000259" key="1">
    <source>
        <dbReference type="PROSITE" id="PS51186"/>
    </source>
</evidence>
<feature type="domain" description="N-acetyltransferase" evidence="1">
    <location>
        <begin position="7"/>
        <end position="157"/>
    </location>
</feature>
<evidence type="ECO:0000313" key="3">
    <source>
        <dbReference type="Proteomes" id="UP000219546"/>
    </source>
</evidence>
<dbReference type="AlphaFoldDB" id="A0A285CH97"/>
<dbReference type="EMBL" id="OAOP01000001">
    <property type="protein sequence ID" value="SNX66880.1"/>
    <property type="molecule type" value="Genomic_DNA"/>
</dbReference>
<evidence type="ECO:0000313" key="2">
    <source>
        <dbReference type="EMBL" id="SNX66880.1"/>
    </source>
</evidence>
<dbReference type="Gene3D" id="3.40.630.30">
    <property type="match status" value="1"/>
</dbReference>
<dbReference type="InterPro" id="IPR000182">
    <property type="entry name" value="GNAT_dom"/>
</dbReference>
<dbReference type="PROSITE" id="PS51186">
    <property type="entry name" value="GNAT"/>
    <property type="match status" value="1"/>
</dbReference>
<dbReference type="CDD" id="cd04301">
    <property type="entry name" value="NAT_SF"/>
    <property type="match status" value="1"/>
</dbReference>
<proteinExistence type="predicted"/>
<name>A0A285CH97_9BACI</name>
<gene>
    <name evidence="2" type="ORF">SAMN05877753_101193</name>
</gene>
<keyword evidence="2" id="KW-0808">Transferase</keyword>
<sequence length="163" mass="19473">MEASNEMTILPIEEYQRSILENLMQFYFYDFSEFNGADVTETGLYGEYPYIDYYWIEKNRFPFFIYAKGKLAGFALVSRINQGDQSYYSMSEFFILRKFRRNGLGGKAANKIFEQFKGDWKVTQILTNHPAQKFWRRVIHEFTNGKYSEMVNEKTVIQLFKSR</sequence>
<reference evidence="2 3" key="1">
    <citation type="submission" date="2017-08" db="EMBL/GenBank/DDBJ databases">
        <authorList>
            <person name="de Groot N.N."/>
        </authorList>
    </citation>
    <scope>NUCLEOTIDE SEQUENCE [LARGE SCALE GENOMIC DNA]</scope>
    <source>
        <strain evidence="2 3">JC228</strain>
    </source>
</reference>
<dbReference type="GO" id="GO:0016747">
    <property type="term" value="F:acyltransferase activity, transferring groups other than amino-acyl groups"/>
    <property type="evidence" value="ECO:0007669"/>
    <property type="project" value="InterPro"/>
</dbReference>